<evidence type="ECO:0000313" key="1">
    <source>
        <dbReference type="EMBL" id="CRZ00670.1"/>
    </source>
</evidence>
<organism evidence="1">
    <name type="scientific">Spongospora subterranea</name>
    <dbReference type="NCBI Taxonomy" id="70186"/>
    <lineage>
        <taxon>Eukaryota</taxon>
        <taxon>Sar</taxon>
        <taxon>Rhizaria</taxon>
        <taxon>Endomyxa</taxon>
        <taxon>Phytomyxea</taxon>
        <taxon>Plasmodiophorida</taxon>
        <taxon>Plasmodiophoridae</taxon>
        <taxon>Spongospora</taxon>
    </lineage>
</organism>
<protein>
    <submittedName>
        <fullName evidence="1">Uncharacterized protein</fullName>
    </submittedName>
</protein>
<reference evidence="1" key="1">
    <citation type="submission" date="2015-04" db="EMBL/GenBank/DDBJ databases">
        <title>The genome sequence of the plant pathogenic Rhizarian Plasmodiophora brassicae reveals insights in its biotrophic life cycle and the origin of chitin synthesis.</title>
        <authorList>
            <person name="Schwelm A."/>
            <person name="Fogelqvist J."/>
            <person name="Knaust A."/>
            <person name="Julke S."/>
            <person name="Lilja T."/>
            <person name="Dhandapani V."/>
            <person name="Bonilla-Rosso G."/>
            <person name="Karlsson M."/>
            <person name="Shevchenko A."/>
            <person name="Choi S.R."/>
            <person name="Kim H.G."/>
            <person name="Park J.Y."/>
            <person name="Lim Y.P."/>
            <person name="Ludwig-Muller J."/>
            <person name="Dixelius C."/>
        </authorList>
    </citation>
    <scope>NUCLEOTIDE SEQUENCE</scope>
    <source>
        <tissue evidence="1">Potato root galls</tissue>
    </source>
</reference>
<feature type="non-terminal residue" evidence="1">
    <location>
        <position position="1"/>
    </location>
</feature>
<dbReference type="AlphaFoldDB" id="A0A0H5QFE3"/>
<dbReference type="EMBL" id="HACM01000228">
    <property type="protein sequence ID" value="CRZ00670.1"/>
    <property type="molecule type" value="Transcribed_RNA"/>
</dbReference>
<sequence>GVPTFDKVKRVTEQLKQWFCLKQPLYIGEGGNPTQTLFQNSEVYHICQDRVYYLVLPEGFQKVIKCRPVQLNNRVHIEARSLRSFMITNLYRARVIIIMSYLVI</sequence>
<accession>A0A0H5QFE3</accession>
<proteinExistence type="predicted"/>
<name>A0A0H5QFE3_9EUKA</name>